<dbReference type="InterPro" id="IPR011204">
    <property type="entry name" value="Virulence_RhuM-like"/>
</dbReference>
<dbReference type="EMBL" id="CAADFR010000026">
    <property type="protein sequence ID" value="VFK38629.1"/>
    <property type="molecule type" value="Genomic_DNA"/>
</dbReference>
<dbReference type="EMBL" id="CAADFU010000034">
    <property type="protein sequence ID" value="VFK44168.1"/>
    <property type="molecule type" value="Genomic_DNA"/>
</dbReference>
<dbReference type="Pfam" id="PF13310">
    <property type="entry name" value="Virulence_RhuM"/>
    <property type="match status" value="1"/>
</dbReference>
<feature type="region of interest" description="Disordered" evidence="1">
    <location>
        <begin position="25"/>
        <end position="45"/>
    </location>
</feature>
<evidence type="ECO:0000313" key="4">
    <source>
        <dbReference type="EMBL" id="VFK77892.1"/>
    </source>
</evidence>
<feature type="compositionally biased region" description="Polar residues" evidence="1">
    <location>
        <begin position="27"/>
        <end position="36"/>
    </location>
</feature>
<dbReference type="PANTHER" id="PTHR35810">
    <property type="entry name" value="CYTOPLASMIC PROTEIN-RELATED"/>
    <property type="match status" value="1"/>
</dbReference>
<protein>
    <submittedName>
        <fullName evidence="2">Virulence protein RhuM family protein</fullName>
    </submittedName>
</protein>
<evidence type="ECO:0000313" key="2">
    <source>
        <dbReference type="EMBL" id="VFK38629.1"/>
    </source>
</evidence>
<accession>A0A450YAQ2</accession>
<dbReference type="EMBL" id="CAADHB010000003">
    <property type="protein sequence ID" value="VFK77892.1"/>
    <property type="molecule type" value="Genomic_DNA"/>
</dbReference>
<reference evidence="2" key="1">
    <citation type="submission" date="2019-02" db="EMBL/GenBank/DDBJ databases">
        <authorList>
            <person name="Gruber-Vodicka R. H."/>
            <person name="Seah K. B. B."/>
        </authorList>
    </citation>
    <scope>NUCLEOTIDE SEQUENCE</scope>
    <source>
        <strain evidence="4">BECK_S127</strain>
        <strain evidence="3">BECK_S1320</strain>
        <strain evidence="2">BECK_S1321</strain>
    </source>
</reference>
<gene>
    <name evidence="4" type="ORF">BECKSD772D_GA0070982_100349</name>
    <name evidence="3" type="ORF">BECKSD772E_GA0070983_103413</name>
    <name evidence="2" type="ORF">BECKSD772F_GA0070984_102626</name>
</gene>
<proteinExistence type="predicted"/>
<evidence type="ECO:0000313" key="3">
    <source>
        <dbReference type="EMBL" id="VFK44168.1"/>
    </source>
</evidence>
<evidence type="ECO:0000256" key="1">
    <source>
        <dbReference type="SAM" id="MobiDB-lite"/>
    </source>
</evidence>
<name>A0A450YAQ2_9GAMM</name>
<dbReference type="AlphaFoldDB" id="A0A450YAQ2"/>
<sequence length="193" mass="21848">MPRKPERIIEPIDGEFEEVAKAVVAESQKSQGTNGRMTPLSEDEQTSEATPFLLYKSEDGGAVIDVFIGNETVWLTQKRMADLFGVDRSVITKHLKNIFETNELSANAVCAIFAHTAGGGKVYNTKCYNLDVIISVGYRVNSFQATQFRIWAARTLREFIIKGFVLDDERLKSNNNLFGRDYFQDLIEKIKRN</sequence>
<organism evidence="2">
    <name type="scientific">Candidatus Kentrum sp. SD</name>
    <dbReference type="NCBI Taxonomy" id="2126332"/>
    <lineage>
        <taxon>Bacteria</taxon>
        <taxon>Pseudomonadati</taxon>
        <taxon>Pseudomonadota</taxon>
        <taxon>Gammaproteobacteria</taxon>
        <taxon>Candidatus Kentrum</taxon>
    </lineage>
</organism>
<dbReference type="PANTHER" id="PTHR35810:SF1">
    <property type="entry name" value="CYTOPLASMIC PROTEIN"/>
    <property type="match status" value="1"/>
</dbReference>